<reference evidence="4 5" key="1">
    <citation type="submission" date="2019-04" db="EMBL/GenBank/DDBJ databases">
        <title>Pedobacter sp. AR-2-6 sp. nov., isolated from Arctic soil.</title>
        <authorList>
            <person name="Dahal R.H."/>
            <person name="Kim D.-U."/>
        </authorList>
    </citation>
    <scope>NUCLEOTIDE SEQUENCE [LARGE SCALE GENOMIC DNA]</scope>
    <source>
        <strain evidence="4 5">AR-2-6</strain>
    </source>
</reference>
<dbReference type="RefSeq" id="WP_136877337.1">
    <property type="nucleotide sequence ID" value="NZ_SWBO01000006.1"/>
</dbReference>
<dbReference type="SUPFAM" id="SSF52777">
    <property type="entry name" value="CoA-dependent acyltransferases"/>
    <property type="match status" value="2"/>
</dbReference>
<evidence type="ECO:0000313" key="5">
    <source>
        <dbReference type="Proteomes" id="UP000310477"/>
    </source>
</evidence>
<dbReference type="Pfam" id="PF00668">
    <property type="entry name" value="Condensation"/>
    <property type="match status" value="1"/>
</dbReference>
<dbReference type="Pfam" id="PF00501">
    <property type="entry name" value="AMP-binding"/>
    <property type="match status" value="1"/>
</dbReference>
<dbReference type="InterPro" id="IPR023213">
    <property type="entry name" value="CAT-like_dom_sf"/>
</dbReference>
<dbReference type="Gene3D" id="3.40.50.1820">
    <property type="entry name" value="alpha/beta hydrolase"/>
    <property type="match status" value="1"/>
</dbReference>
<dbReference type="Gene3D" id="3.30.559.10">
    <property type="entry name" value="Chloramphenicol acetyltransferase-like domain"/>
    <property type="match status" value="1"/>
</dbReference>
<dbReference type="Gene3D" id="3.40.50.980">
    <property type="match status" value="2"/>
</dbReference>
<dbReference type="InterPro" id="IPR045851">
    <property type="entry name" value="AMP-bd_C_sf"/>
</dbReference>
<dbReference type="GO" id="GO:0043041">
    <property type="term" value="P:amino acid activation for nonribosomal peptide biosynthetic process"/>
    <property type="evidence" value="ECO:0007669"/>
    <property type="project" value="TreeGrafter"/>
</dbReference>
<dbReference type="GO" id="GO:0031177">
    <property type="term" value="F:phosphopantetheine binding"/>
    <property type="evidence" value="ECO:0007669"/>
    <property type="project" value="InterPro"/>
</dbReference>
<evidence type="ECO:0000259" key="3">
    <source>
        <dbReference type="PROSITE" id="PS50075"/>
    </source>
</evidence>
<keyword evidence="2" id="KW-0597">Phosphoprotein</keyword>
<accession>A0A4U1C841</accession>
<dbReference type="NCBIfam" id="TIGR01733">
    <property type="entry name" value="AA-adenyl-dom"/>
    <property type="match status" value="1"/>
</dbReference>
<dbReference type="InterPro" id="IPR010071">
    <property type="entry name" value="AA_adenyl_dom"/>
</dbReference>
<evidence type="ECO:0000256" key="2">
    <source>
        <dbReference type="ARBA" id="ARBA00022553"/>
    </source>
</evidence>
<dbReference type="Gene3D" id="2.30.38.10">
    <property type="entry name" value="Luciferase, Domain 3"/>
    <property type="match status" value="1"/>
</dbReference>
<proteinExistence type="predicted"/>
<dbReference type="CDD" id="cd19531">
    <property type="entry name" value="LCL_NRPS-like"/>
    <property type="match status" value="1"/>
</dbReference>
<dbReference type="PROSITE" id="PS50075">
    <property type="entry name" value="CARRIER"/>
    <property type="match status" value="1"/>
</dbReference>
<dbReference type="SUPFAM" id="SSF53474">
    <property type="entry name" value="alpha/beta-Hydrolases"/>
    <property type="match status" value="1"/>
</dbReference>
<organism evidence="4 5">
    <name type="scientific">Pedobacter cryotolerans</name>
    <dbReference type="NCBI Taxonomy" id="2571270"/>
    <lineage>
        <taxon>Bacteria</taxon>
        <taxon>Pseudomonadati</taxon>
        <taxon>Bacteroidota</taxon>
        <taxon>Sphingobacteriia</taxon>
        <taxon>Sphingobacteriales</taxon>
        <taxon>Sphingobacteriaceae</taxon>
        <taxon>Pedobacter</taxon>
    </lineage>
</organism>
<protein>
    <submittedName>
        <fullName evidence="4">Amino acid adenylation domain-containing protein</fullName>
    </submittedName>
</protein>
<dbReference type="Pfam" id="PF13193">
    <property type="entry name" value="AMP-binding_C"/>
    <property type="match status" value="1"/>
</dbReference>
<dbReference type="InterPro" id="IPR000873">
    <property type="entry name" value="AMP-dep_synth/lig_dom"/>
</dbReference>
<dbReference type="InterPro" id="IPR020806">
    <property type="entry name" value="PKS_PP-bd"/>
</dbReference>
<dbReference type="InterPro" id="IPR029058">
    <property type="entry name" value="AB_hydrolase_fold"/>
</dbReference>
<dbReference type="EMBL" id="SWBO01000006">
    <property type="protein sequence ID" value="TKB99644.1"/>
    <property type="molecule type" value="Genomic_DNA"/>
</dbReference>
<dbReference type="Pfam" id="PF00550">
    <property type="entry name" value="PP-binding"/>
    <property type="match status" value="1"/>
</dbReference>
<keyword evidence="5" id="KW-1185">Reference proteome</keyword>
<evidence type="ECO:0000256" key="1">
    <source>
        <dbReference type="ARBA" id="ARBA00022450"/>
    </source>
</evidence>
<sequence>METDQTLPQNLIAVDYNPFEIEREIDKIIVINESQREIWLSCLIGGVEANLAYNESVTLAFKGDFSLPNFKKALSTVVHRHEALRSTVSANGAHFIIYKALAFELVYHDLSNETDEEQEHTISNFLKSQMLQPFDLVNEPLFRFYLHKKDEHEYFFTLVIHHIIGDGWSIGIILENLSKAYNAYQNNEEPTLPPVNQISSYAKEQFNYLQGEQFKATEQFWLKKFAGPIPSLNLPTDFERGKSRTYQANRIDHKLDSALVKQIKLAGAKAGCSLVNTMLGLFEVFLSQITHQSDIVVGLPAAGQLATANYELVGHCVNIIPIRSKIDGSHTLLSYLKESKTSFLDAYEHQQLSFGQLLKKLNFKRDPARIPLVPVVFNIDMGMDQAVEFNGLALELGSAHRAYETFELFLNATGSQETLILEWNYNTQLFKESTIKHWVTDFEKLLQDFVKNPESAVEFAATNSELKLPIQQQVTRNYTGGDIVAIINESCVANKSKTAVKFKNETLTYQQLLEKSNQLAQILVKNGVGSGDIVALSTDRSIHMVVMLLGILKAGAAYLPLDPSYPKDRIEFMLADAGAKLLLLNKKYAHQFNASQNELYIENIWQELAQEALHFTININLKQISNIIYTSGTTGKPKGTKTTHKNLANLITSIKNQPGVKTADKFLALTTISFDIAAVEIFLPLLAGATVVIATAEDGKDGRLLLELIEKENITILQATPSRWKMLLSAGWEKQYPITAFTAGEALTKQLAHQILQKTKALWNLYGPTETTIYSTIKQVSITDELITIGKPVNNTAIYILDEHQKQLPVNTIGEIFIAGEGVADGYLNRPELTAEKFIFDPFSDVEGQKMYGTGDLGKYLPNGEIQCLGRIDHQVKIRGYRIELEEIEAALAKQPDVKQVVVTAKTDLNEQQRLVAYLILNHNKKINDNEPSIIDKKITNHWKTALNELLPSFMIPDQYIALTEFPLTPNGKIDRNKLPYPTIKTENDDDHQPTLSKNELLVANIWSKVLKLENLKPDDDFFEIGGHSLLAVSVMMEIEQQTKRKLPLATLFENSTIRSLAKMLIVDEKEIKWNSLVPIKKTGNKIPIYLIHGAGLNVLIFNLLSKYVDKEQPVYGMQAIGLDEDREFGYTMEELADIYLAEILAHNPTGPYALAGYSFGGLLAYEMAGKLMQMGKEIKMLGLLDTNATGKELYKSKADELMKKFTRQIHKPLFFSKSFIEYPLETISYQFNGISTRFNKFFNINNKTPDDVLSNKEKLSKSYDIAYNNYKLKPLPIHVDLFRVKKRLYFLDDLKYLGWNSYAKKGVSVHEVPGDHKTFLFEPNVKMFAEILQRTLNQK</sequence>
<dbReference type="InterPro" id="IPR020845">
    <property type="entry name" value="AMP-binding_CS"/>
</dbReference>
<feature type="domain" description="Carrier" evidence="3">
    <location>
        <begin position="994"/>
        <end position="1069"/>
    </location>
</feature>
<comment type="caution">
    <text evidence="4">The sequence shown here is derived from an EMBL/GenBank/DDBJ whole genome shotgun (WGS) entry which is preliminary data.</text>
</comment>
<dbReference type="InterPro" id="IPR001242">
    <property type="entry name" value="Condensation_dom"/>
</dbReference>
<dbReference type="SUPFAM" id="SSF56801">
    <property type="entry name" value="Acetyl-CoA synthetase-like"/>
    <property type="match status" value="1"/>
</dbReference>
<gene>
    <name evidence="4" type="ORF">FA045_12095</name>
</gene>
<dbReference type="InterPro" id="IPR009081">
    <property type="entry name" value="PP-bd_ACP"/>
</dbReference>
<dbReference type="FunFam" id="3.40.50.980:FF:000001">
    <property type="entry name" value="Non-ribosomal peptide synthetase"/>
    <property type="match status" value="1"/>
</dbReference>
<dbReference type="PANTHER" id="PTHR45527:SF1">
    <property type="entry name" value="FATTY ACID SYNTHASE"/>
    <property type="match status" value="1"/>
</dbReference>
<dbReference type="InterPro" id="IPR036736">
    <property type="entry name" value="ACP-like_sf"/>
</dbReference>
<dbReference type="FunFam" id="3.40.50.12780:FF:000012">
    <property type="entry name" value="Non-ribosomal peptide synthetase"/>
    <property type="match status" value="1"/>
</dbReference>
<dbReference type="Gene3D" id="3.30.300.30">
    <property type="match status" value="1"/>
</dbReference>
<dbReference type="GO" id="GO:0003824">
    <property type="term" value="F:catalytic activity"/>
    <property type="evidence" value="ECO:0007669"/>
    <property type="project" value="InterPro"/>
</dbReference>
<dbReference type="GO" id="GO:0044550">
    <property type="term" value="P:secondary metabolite biosynthetic process"/>
    <property type="evidence" value="ECO:0007669"/>
    <property type="project" value="UniProtKB-ARBA"/>
</dbReference>
<dbReference type="CDD" id="cd05930">
    <property type="entry name" value="A_NRPS"/>
    <property type="match status" value="1"/>
</dbReference>
<dbReference type="OrthoDB" id="4317020at2"/>
<dbReference type="GO" id="GO:0005737">
    <property type="term" value="C:cytoplasm"/>
    <property type="evidence" value="ECO:0007669"/>
    <property type="project" value="TreeGrafter"/>
</dbReference>
<evidence type="ECO:0000313" key="4">
    <source>
        <dbReference type="EMBL" id="TKB99644.1"/>
    </source>
</evidence>
<dbReference type="InterPro" id="IPR001031">
    <property type="entry name" value="Thioesterase"/>
</dbReference>
<dbReference type="Gene3D" id="3.30.559.30">
    <property type="entry name" value="Nonribosomal peptide synthetase, condensation domain"/>
    <property type="match status" value="1"/>
</dbReference>
<dbReference type="FunFam" id="3.30.300.30:FF:000010">
    <property type="entry name" value="Enterobactin synthetase component F"/>
    <property type="match status" value="1"/>
</dbReference>
<name>A0A4U1C841_9SPHI</name>
<dbReference type="InterPro" id="IPR025110">
    <property type="entry name" value="AMP-bd_C"/>
</dbReference>
<dbReference type="Proteomes" id="UP000310477">
    <property type="component" value="Unassembled WGS sequence"/>
</dbReference>
<keyword evidence="1" id="KW-0596">Phosphopantetheine</keyword>
<dbReference type="SUPFAM" id="SSF47336">
    <property type="entry name" value="ACP-like"/>
    <property type="match status" value="1"/>
</dbReference>
<dbReference type="PANTHER" id="PTHR45527">
    <property type="entry name" value="NONRIBOSOMAL PEPTIDE SYNTHETASE"/>
    <property type="match status" value="1"/>
</dbReference>
<dbReference type="Gene3D" id="1.10.1200.10">
    <property type="entry name" value="ACP-like"/>
    <property type="match status" value="1"/>
</dbReference>
<dbReference type="PROSITE" id="PS00455">
    <property type="entry name" value="AMP_BINDING"/>
    <property type="match status" value="1"/>
</dbReference>
<dbReference type="SMART" id="SM00823">
    <property type="entry name" value="PKS_PP"/>
    <property type="match status" value="1"/>
</dbReference>
<dbReference type="Pfam" id="PF00975">
    <property type="entry name" value="Thioesterase"/>
    <property type="match status" value="1"/>
</dbReference>